<sequence>MRFAELRPGGLYVKRVHGRPGWELTLIRVSQSRRLWRWNQKRWSYEVAEDVRRASVKHGIGYLAVVPPAAWPETEGIGGSLRRGIQRWARPMAALPTPLPDPSVQRLPWHAVPAREEDHRLSWTIFEPKDVVRAYTSPQELQERILRRMTALGAAPQPVFEAPPPDRVTAADVHRVSLRLDVLAELLERIPEPDGQPGPEAG</sequence>
<dbReference type="Proteomes" id="UP001375539">
    <property type="component" value="Unassembled WGS sequence"/>
</dbReference>
<protein>
    <submittedName>
        <fullName evidence="1">Uncharacterized protein</fullName>
    </submittedName>
</protein>
<keyword evidence="2" id="KW-1185">Reference proteome</keyword>
<organism evidence="1 2">
    <name type="scientific">Streptomyces pratisoli</name>
    <dbReference type="NCBI Taxonomy" id="3139917"/>
    <lineage>
        <taxon>Bacteria</taxon>
        <taxon>Bacillati</taxon>
        <taxon>Actinomycetota</taxon>
        <taxon>Actinomycetes</taxon>
        <taxon>Kitasatosporales</taxon>
        <taxon>Streptomycetaceae</taxon>
        <taxon>Streptomyces</taxon>
    </lineage>
</organism>
<name>A0ACC6QSF5_9ACTN</name>
<accession>A0ACC6QSF5</accession>
<evidence type="ECO:0000313" key="2">
    <source>
        <dbReference type="Proteomes" id="UP001375539"/>
    </source>
</evidence>
<reference evidence="1" key="1">
    <citation type="submission" date="2024-03" db="EMBL/GenBank/DDBJ databases">
        <title>Novel Streptomyces species of biotechnological and ecological value are a feature of Machair soil.</title>
        <authorList>
            <person name="Prole J.R."/>
            <person name="Goodfellow M."/>
            <person name="Allenby N."/>
            <person name="Ward A.C."/>
        </authorList>
    </citation>
    <scope>NUCLEOTIDE SEQUENCE</scope>
    <source>
        <strain evidence="1">MS1.AVA.4</strain>
    </source>
</reference>
<proteinExistence type="predicted"/>
<dbReference type="EMBL" id="JBBKAI010000002">
    <property type="protein sequence ID" value="MEJ8661154.1"/>
    <property type="molecule type" value="Genomic_DNA"/>
</dbReference>
<gene>
    <name evidence="1" type="ORF">WKI58_32375</name>
</gene>
<evidence type="ECO:0000313" key="1">
    <source>
        <dbReference type="EMBL" id="MEJ8661154.1"/>
    </source>
</evidence>
<comment type="caution">
    <text evidence="1">The sequence shown here is derived from an EMBL/GenBank/DDBJ whole genome shotgun (WGS) entry which is preliminary data.</text>
</comment>